<gene>
    <name evidence="4" type="ORF">AT15_02895</name>
</gene>
<evidence type="ECO:0000256" key="2">
    <source>
        <dbReference type="ARBA" id="ARBA00023237"/>
    </source>
</evidence>
<keyword evidence="2" id="KW-0998">Cell outer membrane</keyword>
<evidence type="ECO:0000256" key="3">
    <source>
        <dbReference type="SAM" id="Phobius"/>
    </source>
</evidence>
<comment type="subcellular location">
    <subcellularLocation>
        <location evidence="1">Cell outer membrane</location>
    </subcellularLocation>
</comment>
<dbReference type="AlphaFoldDB" id="A0A176K432"/>
<dbReference type="PROSITE" id="PS00409">
    <property type="entry name" value="PROKAR_NTER_METHYL"/>
    <property type="match status" value="1"/>
</dbReference>
<evidence type="ECO:0000313" key="5">
    <source>
        <dbReference type="Proteomes" id="UP000077339"/>
    </source>
</evidence>
<evidence type="ECO:0000313" key="4">
    <source>
        <dbReference type="EMBL" id="OAA31791.1"/>
    </source>
</evidence>
<dbReference type="EMBL" id="JFHK01000002">
    <property type="protein sequence ID" value="OAA31791.1"/>
    <property type="molecule type" value="Genomic_DNA"/>
</dbReference>
<dbReference type="STRING" id="1453497.AT15_02895"/>
<dbReference type="InterPro" id="IPR012902">
    <property type="entry name" value="N_methyl_site"/>
</dbReference>
<evidence type="ECO:0000256" key="1">
    <source>
        <dbReference type="ARBA" id="ARBA00004442"/>
    </source>
</evidence>
<comment type="caution">
    <text evidence="4">The sequence shown here is derived from an EMBL/GenBank/DDBJ whole genome shotgun (WGS) entry which is preliminary data.</text>
</comment>
<reference evidence="4 5" key="1">
    <citation type="submission" date="2014-02" db="EMBL/GenBank/DDBJ databases">
        <title>Kosmotoga genome sequencing.</title>
        <authorList>
            <person name="Pollo S.M."/>
            <person name="Charchuk R."/>
            <person name="Nesbo C.L."/>
        </authorList>
    </citation>
    <scope>NUCLEOTIDE SEQUENCE [LARGE SCALE GENOMIC DNA]</scope>
    <source>
        <strain evidence="4 5">S304</strain>
    </source>
</reference>
<keyword evidence="3" id="KW-1133">Transmembrane helix</keyword>
<keyword evidence="3" id="KW-0472">Membrane</keyword>
<protein>
    <submittedName>
        <fullName evidence="4">Uncharacterized protein</fullName>
    </submittedName>
</protein>
<dbReference type="PATRIC" id="fig|1453497.3.peg.574"/>
<keyword evidence="3" id="KW-0812">Transmembrane</keyword>
<dbReference type="NCBIfam" id="TIGR02532">
    <property type="entry name" value="IV_pilin_GFxxxE"/>
    <property type="match status" value="1"/>
</dbReference>
<name>A0A176K432_9BACT</name>
<feature type="transmembrane region" description="Helical" evidence="3">
    <location>
        <begin position="7"/>
        <end position="28"/>
    </location>
</feature>
<organism evidence="4 5">
    <name type="scientific">Kosmotoga arenicorallina S304</name>
    <dbReference type="NCBI Taxonomy" id="1453497"/>
    <lineage>
        <taxon>Bacteria</taxon>
        <taxon>Thermotogati</taxon>
        <taxon>Thermotogota</taxon>
        <taxon>Thermotogae</taxon>
        <taxon>Kosmotogales</taxon>
        <taxon>Kosmotogaceae</taxon>
        <taxon>Kosmotoga</taxon>
    </lineage>
</organism>
<sequence>MKRGFSLVETIIALLVVGIFLISSLYIMSRIKEVSSENQHAVRFLAAKSAIVDFFMYSPSATNLKTGIDQLLDNVGLHEFEVTKDVSFTNPGGDENIILYEVEIMDTLTGRSEGFYVVSYKEK</sequence>
<proteinExistence type="predicted"/>
<keyword evidence="5" id="KW-1185">Reference proteome</keyword>
<dbReference type="RefSeq" id="WP_068345390.1">
    <property type="nucleotide sequence ID" value="NZ_JFHK01000002.1"/>
</dbReference>
<dbReference type="Pfam" id="PF07963">
    <property type="entry name" value="N_methyl"/>
    <property type="match status" value="1"/>
</dbReference>
<dbReference type="Proteomes" id="UP000077339">
    <property type="component" value="Unassembled WGS sequence"/>
</dbReference>
<accession>A0A176K432</accession>
<dbReference type="GO" id="GO:0009279">
    <property type="term" value="C:cell outer membrane"/>
    <property type="evidence" value="ECO:0007669"/>
    <property type="project" value="UniProtKB-SubCell"/>
</dbReference>